<dbReference type="GO" id="GO:0005634">
    <property type="term" value="C:nucleus"/>
    <property type="evidence" value="ECO:0007669"/>
    <property type="project" value="TreeGrafter"/>
</dbReference>
<feature type="domain" description="NmrA-like" evidence="3">
    <location>
        <begin position="2"/>
        <end position="300"/>
    </location>
</feature>
<dbReference type="InterPro" id="IPR051164">
    <property type="entry name" value="NmrA-like_oxidored"/>
</dbReference>
<gene>
    <name evidence="4" type="ORF">AAL_06891</name>
</gene>
<proteinExistence type="inferred from homology"/>
<keyword evidence="5" id="KW-1185">Reference proteome</keyword>
<reference evidence="4 5" key="1">
    <citation type="journal article" date="2016" name="Genome Biol. Evol.">
        <title>Divergent and convergent evolution of fungal pathogenicity.</title>
        <authorList>
            <person name="Shang Y."/>
            <person name="Xiao G."/>
            <person name="Zheng P."/>
            <person name="Cen K."/>
            <person name="Zhan S."/>
            <person name="Wang C."/>
        </authorList>
    </citation>
    <scope>NUCLEOTIDE SEQUENCE [LARGE SCALE GENOMIC DNA]</scope>
    <source>
        <strain evidence="4 5">RCEF 2490</strain>
    </source>
</reference>
<evidence type="ECO:0000313" key="4">
    <source>
        <dbReference type="EMBL" id="KZZ91150.1"/>
    </source>
</evidence>
<name>A0A166NN28_9HYPO</name>
<evidence type="ECO:0000256" key="2">
    <source>
        <dbReference type="ARBA" id="ARBA00022857"/>
    </source>
</evidence>
<dbReference type="OrthoDB" id="9997102at2759"/>
<dbReference type="STRING" id="1081109.A0A166NN28"/>
<accession>A0A166NN28</accession>
<evidence type="ECO:0000259" key="3">
    <source>
        <dbReference type="Pfam" id="PF05368"/>
    </source>
</evidence>
<dbReference type="Proteomes" id="UP000078544">
    <property type="component" value="Unassembled WGS sequence"/>
</dbReference>
<dbReference type="Gene3D" id="3.40.50.720">
    <property type="entry name" value="NAD(P)-binding Rossmann-like Domain"/>
    <property type="match status" value="1"/>
</dbReference>
<evidence type="ECO:0000313" key="5">
    <source>
        <dbReference type="Proteomes" id="UP000078544"/>
    </source>
</evidence>
<sequence length="309" mass="33758">MSRSVLVSGATGKQGRALINALLEESNDFRILALTRNTSSDSAQHLAAKSARITLLEGDLNDTTAIFEKALVTESSVWGVFSVQALQTGSHGPAVEEQQGKSLIDDAIKFGVRHFVYTSADRGGEKSQDNPTKVPHFISKHNIEQHLIRRAAAAGGTDMTWTILRPVAFMDNFDGGFFGKVMATAWRDVVKTRPLQLVATEDIGVIASQAFTQPGAFAQRAISLAGDELSFSEMAKVYGDVMGDDQPSVPTTFSFVIRALFWFSDELGEMFKFFEKEGFGADLQDAKKLNPKTKDFRAWLQANGKPRSG</sequence>
<dbReference type="PANTHER" id="PTHR42748:SF7">
    <property type="entry name" value="NMRA LIKE REDOX SENSOR 1-RELATED"/>
    <property type="match status" value="1"/>
</dbReference>
<protein>
    <submittedName>
        <fullName evidence="4">Nucleoside-diphosphate-sugar epimerase family protein</fullName>
    </submittedName>
</protein>
<dbReference type="SUPFAM" id="SSF51735">
    <property type="entry name" value="NAD(P)-binding Rossmann-fold domains"/>
    <property type="match status" value="1"/>
</dbReference>
<dbReference type="InterPro" id="IPR008030">
    <property type="entry name" value="NmrA-like"/>
</dbReference>
<dbReference type="EMBL" id="AZGY01000019">
    <property type="protein sequence ID" value="KZZ91150.1"/>
    <property type="molecule type" value="Genomic_DNA"/>
</dbReference>
<organism evidence="4 5">
    <name type="scientific">Moelleriella libera RCEF 2490</name>
    <dbReference type="NCBI Taxonomy" id="1081109"/>
    <lineage>
        <taxon>Eukaryota</taxon>
        <taxon>Fungi</taxon>
        <taxon>Dikarya</taxon>
        <taxon>Ascomycota</taxon>
        <taxon>Pezizomycotina</taxon>
        <taxon>Sordariomycetes</taxon>
        <taxon>Hypocreomycetidae</taxon>
        <taxon>Hypocreales</taxon>
        <taxon>Clavicipitaceae</taxon>
        <taxon>Moelleriella</taxon>
    </lineage>
</organism>
<dbReference type="PANTHER" id="PTHR42748">
    <property type="entry name" value="NITROGEN METABOLITE REPRESSION PROTEIN NMRA FAMILY MEMBER"/>
    <property type="match status" value="1"/>
</dbReference>
<keyword evidence="2" id="KW-0521">NADP</keyword>
<dbReference type="InterPro" id="IPR036291">
    <property type="entry name" value="NAD(P)-bd_dom_sf"/>
</dbReference>
<evidence type="ECO:0000256" key="1">
    <source>
        <dbReference type="ARBA" id="ARBA00006328"/>
    </source>
</evidence>
<dbReference type="Pfam" id="PF05368">
    <property type="entry name" value="NmrA"/>
    <property type="match status" value="1"/>
</dbReference>
<comment type="caution">
    <text evidence="4">The sequence shown here is derived from an EMBL/GenBank/DDBJ whole genome shotgun (WGS) entry which is preliminary data.</text>
</comment>
<dbReference type="AlphaFoldDB" id="A0A166NN28"/>
<dbReference type="Gene3D" id="3.90.25.10">
    <property type="entry name" value="UDP-galactose 4-epimerase, domain 1"/>
    <property type="match status" value="1"/>
</dbReference>
<comment type="similarity">
    <text evidence="1">Belongs to the NmrA-type oxidoreductase family.</text>
</comment>